<dbReference type="KEGG" id="bdu:BDU_1104"/>
<accession>B5RNG0</accession>
<keyword evidence="3" id="KW-1185">Reference proteome</keyword>
<feature type="coiled-coil region" evidence="1">
    <location>
        <begin position="127"/>
        <end position="154"/>
    </location>
</feature>
<evidence type="ECO:0000313" key="2">
    <source>
        <dbReference type="EMBL" id="ACH93896.1"/>
    </source>
</evidence>
<dbReference type="PROSITE" id="PS51257">
    <property type="entry name" value="PROKAR_LIPOPROTEIN"/>
    <property type="match status" value="1"/>
</dbReference>
<gene>
    <name evidence="2" type="ordered locus">BDU_1104</name>
</gene>
<dbReference type="AlphaFoldDB" id="B5RNG0"/>
<evidence type="ECO:0000313" key="3">
    <source>
        <dbReference type="Proteomes" id="UP000000611"/>
    </source>
</evidence>
<keyword evidence="2" id="KW-0614">Plasmid</keyword>
<keyword evidence="2" id="KW-0449">Lipoprotein</keyword>
<dbReference type="OrthoDB" id="351366at2"/>
<dbReference type="NCBIfam" id="NF047534">
    <property type="entry name" value="lipo_BTA121_dup"/>
    <property type="match status" value="1"/>
</dbReference>
<sequence length="477" mass="55579">MQKWLKSIIILCSLISCNTQGNKPTNITNFNSMKLNIKDKIKTENLYIDASEALIFLINVLTKNTVANNIKIYTDEKINAFIIYFTPQQIDEMVTNIIKVIEIKKNIKDNIKILNDDDNHMPTHLKMSLINQLNEKLEKEINNYKIAIKIAANHESFDVAKTNIQNISITKIIEIQDESKRAVDLKNEITMITNAQIIENNLDPSERNALQFIKKTLQDTTINTNNTIYTNNKIYKFINYLREQQIKEMVANTLKALEEIENAKANIKMIVYMSQQNHSYELFHKLEKEINNYKIAIKIAADHESFDVTKINIQNIPITNITKIKDEAKRAVDVQNTITAHLPGPDLQYEDTIFYLKKIFPEGNSYTYDTFNKFILNIHLDKAKYLLTHFTKEFTMINNTVKIVNRIKNTSHKSKLNFVIQQALKDLQQSMRTAFGNGTHPLDTIKQNFQNVNFHKFEEIKTKVLQIYREENLQIKK</sequence>
<protein>
    <submittedName>
        <fullName evidence="2">Lipoprotein</fullName>
    </submittedName>
</protein>
<geneLocation type="plasmid" evidence="2 3">
    <name>pl165</name>
</geneLocation>
<proteinExistence type="predicted"/>
<evidence type="ECO:0000256" key="1">
    <source>
        <dbReference type="SAM" id="Coils"/>
    </source>
</evidence>
<organism evidence="2 3">
    <name type="scientific">Borrelia duttonii (strain Ly)</name>
    <dbReference type="NCBI Taxonomy" id="412419"/>
    <lineage>
        <taxon>Bacteria</taxon>
        <taxon>Pseudomonadati</taxon>
        <taxon>Spirochaetota</taxon>
        <taxon>Spirochaetia</taxon>
        <taxon>Spirochaetales</taxon>
        <taxon>Borreliaceae</taxon>
        <taxon>Borrelia</taxon>
    </lineage>
</organism>
<keyword evidence="1" id="KW-0175">Coiled coil</keyword>
<dbReference type="Proteomes" id="UP000000611">
    <property type="component" value="Plasmid pl165"/>
</dbReference>
<dbReference type="HOGENOM" id="CLU_030402_0_0_12"/>
<reference evidence="2 3" key="1">
    <citation type="journal article" date="2008" name="PLoS Genet.">
        <title>The genome of Borrelia recurrentis, the agent of deadly louse-borne relapsing fever, is a degraded subset of tick-borne Borrelia duttonii.</title>
        <authorList>
            <person name="Lescot M."/>
            <person name="Audic S."/>
            <person name="Robert C."/>
            <person name="Nguyen T.T."/>
            <person name="Blanc G."/>
            <person name="Cutler S.J."/>
            <person name="Wincker P."/>
            <person name="Couloux A."/>
            <person name="Claverie J.-M."/>
            <person name="Raoult D."/>
            <person name="Drancourt M."/>
        </authorList>
    </citation>
    <scope>NUCLEOTIDE SEQUENCE [LARGE SCALE GENOMIC DNA]</scope>
    <source>
        <strain evidence="2 3">Ly</strain>
    </source>
</reference>
<name>B5RNG0_BORDL</name>
<dbReference type="EMBL" id="CP000979">
    <property type="protein sequence ID" value="ACH93896.1"/>
    <property type="molecule type" value="Genomic_DNA"/>
</dbReference>